<dbReference type="SUPFAM" id="SSF52540">
    <property type="entry name" value="P-loop containing nucleoside triphosphate hydrolases"/>
    <property type="match status" value="4"/>
</dbReference>
<keyword evidence="5" id="KW-0677">Repeat</keyword>
<proteinExistence type="evidence at transcript level"/>
<dbReference type="InterPro" id="IPR041228">
    <property type="entry name" value="Dynein_C"/>
</dbReference>
<evidence type="ECO:0000256" key="15">
    <source>
        <dbReference type="SAM" id="MobiDB-lite"/>
    </source>
</evidence>
<reference evidence="27" key="1">
    <citation type="submission" date="2022-03" db="EMBL/GenBank/DDBJ databases">
        <authorList>
            <person name="Mikhailov K."/>
            <person name="Kravchuk O."/>
            <person name="Lyupina Y."/>
            <person name="Adameyko K."/>
        </authorList>
    </citation>
    <scope>NUCLEOTIDE SEQUENCE</scope>
</reference>
<evidence type="ECO:0000313" key="27">
    <source>
        <dbReference type="EMBL" id="WAW84835.1"/>
    </source>
</evidence>
<dbReference type="Pfam" id="PF08393">
    <property type="entry name" value="DHC_N2"/>
    <property type="match status" value="1"/>
</dbReference>
<feature type="coiled-coil region" evidence="14">
    <location>
        <begin position="1828"/>
        <end position="1873"/>
    </location>
</feature>
<dbReference type="Pfam" id="PF12775">
    <property type="entry name" value="AAA_7"/>
    <property type="match status" value="1"/>
</dbReference>
<evidence type="ECO:0000256" key="2">
    <source>
        <dbReference type="ARBA" id="ARBA00008887"/>
    </source>
</evidence>
<evidence type="ECO:0000259" key="24">
    <source>
        <dbReference type="Pfam" id="PF17857"/>
    </source>
</evidence>
<dbReference type="FunFam" id="3.40.50.300:FF:001221">
    <property type="entry name" value="Axonemal dynein heavy chain 8"/>
    <property type="match status" value="1"/>
</dbReference>
<dbReference type="FunFam" id="3.20.180.20:FF:000001">
    <property type="entry name" value="Dynein axonemal heavy chain 5"/>
    <property type="match status" value="1"/>
</dbReference>
<dbReference type="FunFam" id="3.40.50.300:FF:000543">
    <property type="entry name" value="Dynein axonemal heavy chain 5"/>
    <property type="match status" value="1"/>
</dbReference>
<sequence>MSSLQPPGGLVRSSSGRKRHMKRADKKRSNVVSTDTVKEHQQRLKEEREAKLARMDGRHDHLFSTLSYKIDMSPEDIQEYILHGNQLDMMEEFFKANGRASLMFFYERPVLREEGEEGGTDKGGSGRPKAASQPKLWVSDGSDPFTGMCMFFVRGNTQKAVTHLNIHQECNFGILEANGGGLLGAFEELLSQIFIPALSNQKKWGDLTGPEADQLKQNFLTKLRNFASVLANAKASVSEAIELSEFTELDVTTISPAQIPTLVGNSELVEAAEKRVTIWCEEIEQILTESEQMRKEADNVGPRAELEHWKKRLAKFDCLTKAVKSPECRTAVSILVASKSKHLKTWKELDIRITDGTNEAKDNVKFLYTLEKYIEPLYNCNPVTMLEKIPGLLNAIRMINNYSRFYNTSERMTALFVKVTNQMVTACKMYITESGYKTFWELDSAESLERIAACIRLNDEYQKCYQRTKAKVDRSPDERNFDFSEVYMFGRLNKYCNRLTKLQELMGVTRTYSTLGLSHIEGIEAYHSRFNLAVTTLKKKPYSVLDQRKTDFDHDFEDFKRQVKDLSEQLQSMMDERFSALSSVRLSLELLLRFNRLKLPQLNIAGRFHHILDEFMSELERSRALYNQQKDSPPLTRNMPPIAGRINWIRQLYQHITSPVKVFQEFEELMKTTAAKKTIKAYNKLARVFVEYEMIYHQAWSDEVESISSGLNSTLLVRNPNSGELLVNFDPTILELFREIQCFQTLALEVPNHGKKFYLKRESITASYHTVQHVVTEYKRVREMIPDLYSRLMTPHLNKVEEAISPGLTVVTWSSINIEPFVQSACKAVSELELLVSRAKEIKAHRIDVAMQVILGVNLVGLPPPDEEPVHIQEFLSETKSLCDKAGSCFEEKSQLIEIASQELVELLLVSEVEIPAEFLEPVGQGDHLEPSLSSTRPGTAKFQRKMDLSSQMAVEAQELVHHFRQCTVDGVLSCIKGALEQLRRRLTSSQHYALGSPLQEGKAKAPVFRASIVLALPSIVMRPSVEDIQQAVVSASHLIVSPSHCVFVWGQSMKERRQGRLGIEGKQPTAAEPTITSRSRRNVVKTEKVPLKNLYKQMSENKDILKMQSGLSTTISSSKKFITESFEVFSKYKAIWMEEREDKMKEFEEKDPLVSEYYAEMRHYTGLQEVIGREPETILKGPLLLETEDIKLALVTEAKSWVVSYGRTLNARYRGIVESSFETIDDWSVRLSRQIKDLDDVRETMAALKEIREREIELDMSLGPIEEAYSIAQKMNIPVPQEEIDRVDTLRYAWQKLLQQAREMQNHLLSIQDRFKDQLVTNVEVFLTDVSSFRTQYSESGPNVVGVAPRDASSRLVIYQTKFDDLWSKYRTYSDGEMLFGLTVREYPELVQIRRELNLLQKLFQLYNQVMDNVDGYYDILWQEVDTEKINNELLDFQNKCRMLPNSLKEWEAYNALKKRIDDFNETCPLIEMMSNPAMKERHWKRLEELTKHKFDVESESFYLRNVMEAPLLENKEDIEDICIGAVKERDIETKLKQVIADWSVRNITFSNFKTRGELLLRGEDTSESISFMEDSLMILGSLMSNRYNAPFKKNIQSWVHKLSNTTEILETWMVVQNLWVYLEAVFVGGDIAKQLPKEAKRFSNIDKSWQKIMSRAHEEANVVQCCVGDETLGQLLPHLLEQLELCQKSLSGYLEKKRLVFPRFFFVSDTALLEILGQASDSHTVQAHLLNVFDNIKTVTFHAKDYDRILAINSREPETIELEKPVLATGNVEVWLGNLLHASRQAVHGVVRNAAVAVNDPSFQLLEFLHSYPAQVGVLGIQFLWTRDATEALNRAKQEKRIMEATNQHFLEILNNLIEMTTANLNKIDRRKFETLITIHVHQRDIFDDICRKHVKSSSDFEWLKQTRFYYRDDQDDCMVSITDVNFTYQDEFLGCTERLVITPLTDQCYITLAQALGMSMGGAPAGPAGTGKTETVKDMGKSLGKYVVVFNCSDQMDFRGLGRIYKGLAQSGSWGCFDEFNRIELPVLSVAAQQIAIVLQCKKERKPEFVFTDGDIVSLSPEFGLFLTMNPGYAGRQELPENLKINFRTVAMMVPDRKIIIRVKLASCGFLENVILAEKFFTLYKLCEEQLSKQVHYDFGLRNMLSVLRTLGAVKRSNPNDSETKIVMRVLKDMNLSKLVDEDEPLFMSLIDDLFPGLAMEKGGYPDLEEAIARRATEAGLINHPSWVLKLIQLFETQRVRHGMMVLGPTGTGKTCNIHILMKAMSDCGEPHKEMRMNPKAITASQMFGRLDVATNDWTDGIFSTLWRRTRKAKPGEHIWLVMDGPVDTLWIENLNSVLDDNKTLTLANGDRIPMAPDCKLIFEPDNVDNASPATVSRNGMVYMSSSALDWRPIAEGWLLRKARSKFITAMESDMLMDLFDGSFLEAYQCLSTTLHPKMKLLECIYIAQACILLEGLIPLSGKEENQSLPKIYLTHLYVFAVMWSLGASLELDDRAKLEEFLRTTTDLDLPPCSPSSGDTIFEYFVSREGSWQHWSTRVEEYVYPKDSVPVYATILVPNVDNVRTDFLIHTVAKQEKAVLLIGEQGTAKTVIVQGYMSKYNIEEHLGKGLNFSSATQPGHFQRALESYVDKRVGSTYGPPAGKRLTAFIDDVNMPKINEWGDQITNEIVRQVMEMKGFYSLDKPGDFINLVDIQFLAATIHPGGGRNDIPSRLKRQFSVFNCTLPSNASIDKIFGVIGCGYFCTQRGFSKGVCALVEQLVLCTRKLWQLTKIKMLPTPAKFHYVFNLRDLSRIWEGMLHVDAATMTDQSCLLGLWKHECVRVIADRFTNAEDKAWFDRCISKVVAEEIDEATSSLVHPEPYFIDFLRDPPEVTGDEPDDADLEAPKIYERIPTWPELEERLTNFMLQYNETVRGAGMDMVFFKDAMVHLMKISRIIRTDRGNALLVGVGGSGKQSLTRLASFIAGYKTFQITLSRTYNANNLMEDLKHLYRVAGQQAKGITFIFTDQEIKDEGFLEYMNNLLSSGEISGLFARDEIDEICSDLIPVMKAEYPRRPPTPENLYDYFLSRARQNLHVVLCFSPVGEKFRNRSLKFPGLISGCTMDWFSRWPKDALIAVAQHFLSSYDIACSAEVKQEVVKAMGVFHDFVAETCTNYFERFRRTAHVTPKSYLSFLAGYKVIYAEKQKQIGGLASRMNNGLDKLIEASESVSQLSVELIEKEKELVVANAKAEQVLAEVTQKAQAAEKVKAGVQVVKDKAQAIVDTINEEKQVAEAKLEKARPALEEAEAALQTIKPTHIATVRKLGKPPHLIMRIMDCVLLLFQKRVDASTLDPDRPGPKPSWPESLKMMAQGGFLSGLQNYNKDSINEEMVEMMQPYFDMEDYNLETAKRVCGDVAGLCSWTKAMSAFFSVNKEVLPLKANLTVQEAKLSRAQEELDTAQAELDAKEAELSEVRAMYEKAMSEKQALQDDADSCKRRMETAKALIAGLSGEKERWTEQSKEFQAQLGRLVGDVLLGSAFLSYSGPFNQEFRSVLLESWKKELRTHAVPFSSSLNINEMLSDPVTVAEWNLQGLPNDELSIQNGIIVTKATRYPLLMDPQGQGKAWIKKREGSELTITNLNNKYFRQRLEDCLSLGRPILLEDVGEELDPCLDNVLEKNFIKSGSMLKVKVGDKEIDVMKGFMMYVTTKLPNPSYTPEISARTSIIDFTVTIKGLEDQLLGRVILTEKYELEAERTKLMEDVTENKKKMQALEDNLLYRLTTTKGSLVDDESLITVLTTTKKTAQEVTQKLVIASETEAKINEAREEFRPVASRGSVLYFLIVEMSLVNVLYQTSLQQFLGVFDISMARSTKSPVTQKRIQNIIDYLTFAAFKYTGRGLYESHKFLFTLLLTLKIDMQSNKVRHQEFQTLIKGGAALDLNACPPKSGKWITDMTWLNLVELSKLPQFSEILKQVARNDKSWKAWFDSDIPEESIIPDGYNSSLDTFRKLLMIRSWCPDRVLPQARKYIAETMGKRYAEGVILDMEGMWEESKNRVPMICFLSLGSDPTNAIDMLARKKELEFRAISMGQGQEVHARNALQKHQSQGGWVLLQNCHLCLDFLEEVLLCVLENENVHSTFRLWVTTEVHGKFPINFLQACIKYTCEPPEGVKAGLRRTYTNISQEQLEISNLPQWKPMLYGVAFVHTTVQERRKFGPLGWNIPYEFNQGDLSSMIQFVQNHLDDIDLKKGVSWPTVRYMLGEIHYGGRVTDDFDKRLLNTYAKVWFGEHMFQPVFKFYKGYAIGVFKMVQEYLNFIDLLPFNDTAEIFGLHPNADITYQSNTAKQCLDEIVNIQPKDSSGGGGETREAVVSRQAVDMLEKLPSGYIPHEVRAKLKEMGALAPMNIFLRQEIDRMQRVIVTVRSTLLDLQLAIDGTIIMSETLRDTLDSMYDARVPKLWQKISWDSSTIGFWYTELLDRDTQFRSWVFQGRPRVFWMTGFFNPQGFLTAMRQEVTRAHKGWALDSVVLHNDVTKMMKDDITAAPPEGVYVYGLFLDGAGWDKKNVRLIEPTNKVLFCPLPVVHIYAVNSLAMKDPKLYQCPVYTKPRRTDLTYITTLLMKTGPNPDHWVLRGVALLCDIK</sequence>
<dbReference type="InterPro" id="IPR042228">
    <property type="entry name" value="Dynein_linker_3"/>
</dbReference>
<dbReference type="PANTHER" id="PTHR46532">
    <property type="entry name" value="MALE FERTILITY FACTOR KL5"/>
    <property type="match status" value="1"/>
</dbReference>
<dbReference type="Gene3D" id="3.10.490.20">
    <property type="match status" value="1"/>
</dbReference>
<dbReference type="GO" id="GO:0005524">
    <property type="term" value="F:ATP binding"/>
    <property type="evidence" value="ECO:0007669"/>
    <property type="project" value="UniProtKB-KW"/>
</dbReference>
<dbReference type="Pfam" id="PF12774">
    <property type="entry name" value="AAA_6"/>
    <property type="match status" value="1"/>
</dbReference>
<evidence type="ECO:0000256" key="5">
    <source>
        <dbReference type="ARBA" id="ARBA00022737"/>
    </source>
</evidence>
<dbReference type="Gene3D" id="1.10.8.1220">
    <property type="match status" value="1"/>
</dbReference>
<keyword evidence="6" id="KW-0547">Nucleotide-binding</keyword>
<feature type="domain" description="Dynein heavy chain ATP-binding dynein motor region" evidence="22">
    <location>
        <begin position="3569"/>
        <end position="3788"/>
    </location>
</feature>
<dbReference type="InterPro" id="IPR013594">
    <property type="entry name" value="Dynein_heavy_tail"/>
</dbReference>
<feature type="domain" description="Dynein heavy chain tail" evidence="17">
    <location>
        <begin position="270"/>
        <end position="821"/>
    </location>
</feature>
<dbReference type="FunFam" id="1.10.8.710:FF:000003">
    <property type="entry name" value="Dynein axonemal heavy chain 5"/>
    <property type="match status" value="1"/>
</dbReference>
<dbReference type="Gene3D" id="1.20.920.20">
    <property type="match status" value="1"/>
</dbReference>
<dbReference type="Pfam" id="PF17857">
    <property type="entry name" value="AAA_lid_1"/>
    <property type="match status" value="1"/>
</dbReference>
<dbReference type="PANTHER" id="PTHR46532:SF4">
    <property type="entry name" value="AAA+ ATPASE DOMAIN-CONTAINING PROTEIN"/>
    <property type="match status" value="1"/>
</dbReference>
<dbReference type="InterPro" id="IPR024317">
    <property type="entry name" value="Dynein_heavy_chain_D4_dom"/>
</dbReference>
<keyword evidence="11" id="KW-0505">Motor protein</keyword>
<evidence type="ECO:0000259" key="19">
    <source>
        <dbReference type="Pfam" id="PF12774"/>
    </source>
</evidence>
<dbReference type="FunFam" id="1.10.287.2620:FF:000003">
    <property type="entry name" value="Dynein, axonemal, heavy chain 5"/>
    <property type="match status" value="1"/>
</dbReference>
<dbReference type="InterPro" id="IPR042219">
    <property type="entry name" value="AAA_lid_11_sf"/>
</dbReference>
<feature type="region of interest" description="Disordered" evidence="15">
    <location>
        <begin position="114"/>
        <end position="136"/>
    </location>
</feature>
<dbReference type="Pfam" id="PF18199">
    <property type="entry name" value="Dynein_C"/>
    <property type="match status" value="1"/>
</dbReference>
<dbReference type="FunFam" id="3.10.490.20:FF:000003">
    <property type="entry name" value="Dynein heavy chain 5, axonemal"/>
    <property type="match status" value="1"/>
</dbReference>
<dbReference type="FunFam" id="1.20.58.1120:FF:000004">
    <property type="entry name" value="Dynein axonemal heavy chain 5"/>
    <property type="match status" value="1"/>
</dbReference>
<feature type="coiled-coil region" evidence="14">
    <location>
        <begin position="3424"/>
        <end position="3500"/>
    </location>
</feature>
<evidence type="ECO:0000256" key="1">
    <source>
        <dbReference type="ARBA" id="ARBA00004430"/>
    </source>
</evidence>
<dbReference type="InterPro" id="IPR013602">
    <property type="entry name" value="Dynein_heavy_linker"/>
</dbReference>
<evidence type="ECO:0000256" key="12">
    <source>
        <dbReference type="ARBA" id="ARBA00023212"/>
    </source>
</evidence>
<keyword evidence="10" id="KW-0969">Cilium</keyword>
<evidence type="ECO:0000256" key="9">
    <source>
        <dbReference type="ARBA" id="ARBA00023054"/>
    </source>
</evidence>
<dbReference type="Pfam" id="PF03028">
    <property type="entry name" value="Dynein_heavy"/>
    <property type="match status" value="1"/>
</dbReference>
<dbReference type="Gene3D" id="3.40.50.300">
    <property type="entry name" value="P-loop containing nucleotide triphosphate hydrolases"/>
    <property type="match status" value="5"/>
</dbReference>
<comment type="subcellular location">
    <subcellularLocation>
        <location evidence="1">Cytoplasm</location>
        <location evidence="1">Cytoskeleton</location>
        <location evidence="1">Cilium axoneme</location>
    </subcellularLocation>
</comment>
<keyword evidence="12" id="KW-0206">Cytoskeleton</keyword>
<dbReference type="Pfam" id="PF18198">
    <property type="entry name" value="AAA_lid_11"/>
    <property type="match status" value="1"/>
</dbReference>
<evidence type="ECO:0000259" key="23">
    <source>
        <dbReference type="Pfam" id="PF17852"/>
    </source>
</evidence>
<dbReference type="EMBL" id="OM982426">
    <property type="protein sequence ID" value="WAW84835.1"/>
    <property type="molecule type" value="mRNA"/>
</dbReference>
<feature type="compositionally biased region" description="Basic residues" evidence="15">
    <location>
        <begin position="15"/>
        <end position="26"/>
    </location>
</feature>
<feature type="coiled-coil region" evidence="14">
    <location>
        <begin position="3218"/>
        <end position="3277"/>
    </location>
</feature>
<evidence type="ECO:0000256" key="13">
    <source>
        <dbReference type="ARBA" id="ARBA00023273"/>
    </source>
</evidence>
<accession>A0A9F1U407</accession>
<dbReference type="Gene3D" id="1.20.58.1120">
    <property type="match status" value="1"/>
</dbReference>
<feature type="domain" description="Dynein heavy chain hydrolytic ATP-binding dynein motor region" evidence="19">
    <location>
        <begin position="1931"/>
        <end position="2258"/>
    </location>
</feature>
<evidence type="ECO:0000256" key="11">
    <source>
        <dbReference type="ARBA" id="ARBA00023175"/>
    </source>
</evidence>
<dbReference type="Gene3D" id="1.10.472.130">
    <property type="match status" value="1"/>
</dbReference>
<dbReference type="InterPro" id="IPR035706">
    <property type="entry name" value="AAA_9"/>
</dbReference>
<evidence type="ECO:0000259" key="16">
    <source>
        <dbReference type="Pfam" id="PF03028"/>
    </source>
</evidence>
<feature type="domain" description="Dynein heavy chain coiled coil stalk" evidence="20">
    <location>
        <begin position="3196"/>
        <end position="3539"/>
    </location>
</feature>
<dbReference type="GO" id="GO:0045505">
    <property type="term" value="F:dynein intermediate chain binding"/>
    <property type="evidence" value="ECO:0007669"/>
    <property type="project" value="InterPro"/>
</dbReference>
<dbReference type="GO" id="GO:0051959">
    <property type="term" value="F:dynein light intermediate chain binding"/>
    <property type="evidence" value="ECO:0007669"/>
    <property type="project" value="InterPro"/>
</dbReference>
<feature type="domain" description="Dynein heavy chain C-terminal" evidence="26">
    <location>
        <begin position="4320"/>
        <end position="4615"/>
    </location>
</feature>
<dbReference type="FunFam" id="1.20.920.30:FF:000004">
    <property type="entry name" value="Dynein axonemal heavy chain 5"/>
    <property type="match status" value="1"/>
</dbReference>
<keyword evidence="9 14" id="KW-0175">Coiled coil</keyword>
<dbReference type="FunFam" id="3.40.50.300:FF:000049">
    <property type="entry name" value="Dynein, axonemal, heavy chain 5"/>
    <property type="match status" value="1"/>
</dbReference>
<keyword evidence="7" id="KW-0067">ATP-binding</keyword>
<dbReference type="InterPro" id="IPR004273">
    <property type="entry name" value="Dynein_heavy_D6_P-loop"/>
</dbReference>
<evidence type="ECO:0000259" key="21">
    <source>
        <dbReference type="Pfam" id="PF12780"/>
    </source>
</evidence>
<feature type="domain" description="Dynein heavy chain AAA lid" evidence="25">
    <location>
        <begin position="4174"/>
        <end position="4313"/>
    </location>
</feature>
<dbReference type="InterPro" id="IPR027417">
    <property type="entry name" value="P-loop_NTPase"/>
</dbReference>
<dbReference type="Pfam" id="PF12781">
    <property type="entry name" value="AAA_9"/>
    <property type="match status" value="1"/>
</dbReference>
<dbReference type="GO" id="GO:0008569">
    <property type="term" value="F:minus-end-directed microtubule motor activity"/>
    <property type="evidence" value="ECO:0007669"/>
    <property type="project" value="InterPro"/>
</dbReference>
<dbReference type="Gene3D" id="1.20.140.100">
    <property type="entry name" value="Dynein heavy chain, N-terminal domain 2"/>
    <property type="match status" value="1"/>
</dbReference>
<keyword evidence="3" id="KW-0963">Cytoplasm</keyword>
<feature type="domain" description="Dynein heavy chain AAA module D4" evidence="21">
    <location>
        <begin position="2920"/>
        <end position="3181"/>
    </location>
</feature>
<evidence type="ECO:0000259" key="25">
    <source>
        <dbReference type="Pfam" id="PF18198"/>
    </source>
</evidence>
<dbReference type="Pfam" id="PF08385">
    <property type="entry name" value="DHC_N1"/>
    <property type="match status" value="1"/>
</dbReference>
<feature type="domain" description="Dynein heavy chain region D6 P-loop" evidence="16">
    <location>
        <begin position="4034"/>
        <end position="4143"/>
    </location>
</feature>
<dbReference type="FunFam" id="3.40.50.300:FF:000320">
    <property type="entry name" value="Dynein, axonemal, heavy chain 5"/>
    <property type="match status" value="1"/>
</dbReference>
<dbReference type="InterPro" id="IPR041589">
    <property type="entry name" value="DNAH3_AAA_lid_1"/>
</dbReference>
<dbReference type="InterPro" id="IPR041466">
    <property type="entry name" value="Dynein_AAA5_ext"/>
</dbReference>
<dbReference type="InterPro" id="IPR043157">
    <property type="entry name" value="Dynein_AAA1S"/>
</dbReference>
<evidence type="ECO:0000256" key="7">
    <source>
        <dbReference type="ARBA" id="ARBA00022840"/>
    </source>
</evidence>
<protein>
    <submittedName>
        <fullName evidence="27">Axonemal dynein heavy chain B</fullName>
    </submittedName>
</protein>
<dbReference type="InterPro" id="IPR042222">
    <property type="entry name" value="Dynein_2_N"/>
</dbReference>
<name>A0A9F1U407_HALDU</name>
<dbReference type="Gene3D" id="6.10.140.1060">
    <property type="match status" value="1"/>
</dbReference>
<dbReference type="FunFam" id="3.40.50.300:FF:000044">
    <property type="entry name" value="Dynein heavy chain 5, axonemal"/>
    <property type="match status" value="1"/>
</dbReference>
<feature type="compositionally biased region" description="Basic and acidic residues" evidence="15">
    <location>
        <begin position="36"/>
        <end position="45"/>
    </location>
</feature>
<evidence type="ECO:0000256" key="14">
    <source>
        <dbReference type="SAM" id="Coils"/>
    </source>
</evidence>
<dbReference type="FunFam" id="1.20.140.100:FF:000003">
    <property type="entry name" value="Dynein, axonemal, heavy chain 5"/>
    <property type="match status" value="1"/>
</dbReference>
<dbReference type="Gene3D" id="1.20.920.30">
    <property type="match status" value="1"/>
</dbReference>
<keyword evidence="13" id="KW-0966">Cell projection</keyword>
<feature type="region of interest" description="Disordered" evidence="15">
    <location>
        <begin position="1"/>
        <end position="45"/>
    </location>
</feature>
<dbReference type="Pfam" id="PF12780">
    <property type="entry name" value="AAA_8"/>
    <property type="match status" value="1"/>
</dbReference>
<evidence type="ECO:0000256" key="10">
    <source>
        <dbReference type="ARBA" id="ARBA00023069"/>
    </source>
</evidence>
<feature type="domain" description="Dynein heavy chain 3 AAA+ lid" evidence="24">
    <location>
        <begin position="2769"/>
        <end position="2854"/>
    </location>
</feature>
<dbReference type="Gene3D" id="3.20.180.20">
    <property type="entry name" value="Dynein heavy chain, N-terminal domain 2"/>
    <property type="match status" value="1"/>
</dbReference>
<dbReference type="InterPro" id="IPR041658">
    <property type="entry name" value="AAA_lid_11"/>
</dbReference>
<dbReference type="Pfam" id="PF17852">
    <property type="entry name" value="Dynein_AAA_lid"/>
    <property type="match status" value="1"/>
</dbReference>
<dbReference type="Gene3D" id="1.20.1270.280">
    <property type="match status" value="1"/>
</dbReference>
<dbReference type="InterPro" id="IPR035699">
    <property type="entry name" value="AAA_6"/>
</dbReference>
<evidence type="ECO:0000259" key="20">
    <source>
        <dbReference type="Pfam" id="PF12777"/>
    </source>
</evidence>
<dbReference type="GO" id="GO:0005858">
    <property type="term" value="C:axonemal dynein complex"/>
    <property type="evidence" value="ECO:0007669"/>
    <property type="project" value="TreeGrafter"/>
</dbReference>
<dbReference type="GO" id="GO:0097729">
    <property type="term" value="C:9+2 motile cilium"/>
    <property type="evidence" value="ECO:0007669"/>
    <property type="project" value="UniProtKB-ARBA"/>
</dbReference>
<dbReference type="Gene3D" id="1.10.8.720">
    <property type="entry name" value="Region D6 of dynein motor"/>
    <property type="match status" value="1"/>
</dbReference>
<dbReference type="FunFam" id="1.20.1270.280:FF:000002">
    <property type="entry name" value="Dynein heavy chain 5, axonemal"/>
    <property type="match status" value="1"/>
</dbReference>
<feature type="domain" description="Dynein heavy chain linker" evidence="18">
    <location>
        <begin position="1392"/>
        <end position="1796"/>
    </location>
</feature>
<evidence type="ECO:0000259" key="17">
    <source>
        <dbReference type="Pfam" id="PF08385"/>
    </source>
</evidence>
<dbReference type="GO" id="GO:0005874">
    <property type="term" value="C:microtubule"/>
    <property type="evidence" value="ECO:0007669"/>
    <property type="project" value="UniProtKB-KW"/>
</dbReference>
<dbReference type="Gene3D" id="1.10.287.2620">
    <property type="match status" value="1"/>
</dbReference>
<dbReference type="GO" id="GO:0007018">
    <property type="term" value="P:microtubule-based movement"/>
    <property type="evidence" value="ECO:0007669"/>
    <property type="project" value="InterPro"/>
</dbReference>
<dbReference type="Gene3D" id="1.10.8.710">
    <property type="match status" value="1"/>
</dbReference>
<dbReference type="InterPro" id="IPR043160">
    <property type="entry name" value="Dynein_C_barrel"/>
</dbReference>
<dbReference type="InterPro" id="IPR024743">
    <property type="entry name" value="Dynein_HC_stalk"/>
</dbReference>
<organism evidence="27">
    <name type="scientific">Halisarca dujardinii</name>
    <name type="common">Dujardin's slime sponge</name>
    <dbReference type="NCBI Taxonomy" id="2583056"/>
    <lineage>
        <taxon>Eukaryota</taxon>
        <taxon>Metazoa</taxon>
        <taxon>Porifera</taxon>
        <taxon>Demospongiae</taxon>
        <taxon>Verongimorpha</taxon>
        <taxon>Chondrillida</taxon>
        <taxon>Halisarcidae</taxon>
        <taxon>Halisarca</taxon>
    </lineage>
</organism>
<dbReference type="Pfam" id="PF12777">
    <property type="entry name" value="MT"/>
    <property type="match status" value="1"/>
</dbReference>
<keyword evidence="4" id="KW-0493">Microtubule</keyword>
<dbReference type="InterPro" id="IPR026983">
    <property type="entry name" value="DHC"/>
</dbReference>
<evidence type="ECO:0000256" key="6">
    <source>
        <dbReference type="ARBA" id="ARBA00022741"/>
    </source>
</evidence>
<dbReference type="FunFam" id="1.10.8.1220:FF:000001">
    <property type="entry name" value="Dynein axonemal heavy chain 5"/>
    <property type="match status" value="1"/>
</dbReference>
<evidence type="ECO:0000259" key="18">
    <source>
        <dbReference type="Pfam" id="PF08393"/>
    </source>
</evidence>
<evidence type="ECO:0000259" key="22">
    <source>
        <dbReference type="Pfam" id="PF12781"/>
    </source>
</evidence>
<dbReference type="FunFam" id="1.20.920.20:FF:000004">
    <property type="entry name" value="Dynein axonemal heavy chain 5"/>
    <property type="match status" value="1"/>
</dbReference>
<feature type="domain" description="Dynein heavy chain AAA 5 extension" evidence="23">
    <location>
        <begin position="2419"/>
        <end position="2539"/>
    </location>
</feature>
<dbReference type="FunFam" id="1.10.8.720:FF:000004">
    <property type="entry name" value="Dynein heavy chain 5, axonemal"/>
    <property type="match status" value="1"/>
</dbReference>
<evidence type="ECO:0000259" key="26">
    <source>
        <dbReference type="Pfam" id="PF18199"/>
    </source>
</evidence>
<evidence type="ECO:0000256" key="3">
    <source>
        <dbReference type="ARBA" id="ARBA00022490"/>
    </source>
</evidence>
<keyword evidence="8" id="KW-0243">Dynein</keyword>
<comment type="similarity">
    <text evidence="2">Belongs to the dynein heavy chain family.</text>
</comment>
<evidence type="ECO:0000256" key="8">
    <source>
        <dbReference type="ARBA" id="ARBA00023017"/>
    </source>
</evidence>
<evidence type="ECO:0000256" key="4">
    <source>
        <dbReference type="ARBA" id="ARBA00022701"/>
    </source>
</evidence>
<dbReference type="FunFam" id="3.40.50.300:FF:002141">
    <property type="entry name" value="Dynein heavy chain"/>
    <property type="match status" value="1"/>
</dbReference>